<dbReference type="PATRIC" id="fig|66969.6.peg.1640"/>
<dbReference type="GO" id="GO:0016301">
    <property type="term" value="F:kinase activity"/>
    <property type="evidence" value="ECO:0007669"/>
    <property type="project" value="UniProtKB-KW"/>
</dbReference>
<dbReference type="SUPFAM" id="SSF53613">
    <property type="entry name" value="Ribokinase-like"/>
    <property type="match status" value="1"/>
</dbReference>
<accession>A0A0W1ADL3</accession>
<dbReference type="RefSeq" id="WP_058480192.1">
    <property type="nucleotide sequence ID" value="NZ_CAAAIQ010000023.1"/>
</dbReference>
<keyword evidence="1" id="KW-0808">Transferase</keyword>
<dbReference type="PROSITE" id="PS00584">
    <property type="entry name" value="PFKB_KINASES_2"/>
    <property type="match status" value="1"/>
</dbReference>
<evidence type="ECO:0000313" key="5">
    <source>
        <dbReference type="Proteomes" id="UP000054729"/>
    </source>
</evidence>
<dbReference type="EMBL" id="LNZB01000036">
    <property type="protein sequence ID" value="KTD79430.1"/>
    <property type="molecule type" value="Genomic_DNA"/>
</dbReference>
<dbReference type="InterPro" id="IPR029056">
    <property type="entry name" value="Ribokinase-like"/>
</dbReference>
<evidence type="ECO:0000313" key="4">
    <source>
        <dbReference type="EMBL" id="KTD79430.1"/>
    </source>
</evidence>
<organism evidence="4 5">
    <name type="scientific">Legionella waltersii</name>
    <dbReference type="NCBI Taxonomy" id="66969"/>
    <lineage>
        <taxon>Bacteria</taxon>
        <taxon>Pseudomonadati</taxon>
        <taxon>Pseudomonadota</taxon>
        <taxon>Gammaproteobacteria</taxon>
        <taxon>Legionellales</taxon>
        <taxon>Legionellaceae</taxon>
        <taxon>Legionella</taxon>
    </lineage>
</organism>
<evidence type="ECO:0000256" key="1">
    <source>
        <dbReference type="ARBA" id="ARBA00022679"/>
    </source>
</evidence>
<sequence>MPNKIICIGGANIDFKLKSPNPLVLNTSNPIHSTISFGGVARNVAHNLAQLTSDIYLQCLVGNDANGLALLTHVQSLGVNTQYSKIIDGQSTSQYYAILNNQGELFIGLADMDIYNVIDDEFITSSWDDWNSQSLIFLDTNLPSSHIDLILKKANSVGAKLCIDPVSVEKAKRIPAQFGSIYLLKPDRKEASTLTGITIESIDDCIRAGKLLKDRGVQNVVITLGQLGYVLVNNSEQVYVAAEEVKQSIDVSGAGDAFVAGILYGIQLEKNIAEACQIGAKAAAQTIQTLQTVIKNP</sequence>
<dbReference type="Gene3D" id="3.40.1190.20">
    <property type="match status" value="1"/>
</dbReference>
<proteinExistence type="predicted"/>
<dbReference type="PANTHER" id="PTHR10584">
    <property type="entry name" value="SUGAR KINASE"/>
    <property type="match status" value="1"/>
</dbReference>
<feature type="domain" description="Carbohydrate kinase PfkB" evidence="3">
    <location>
        <begin position="4"/>
        <end position="294"/>
    </location>
</feature>
<reference evidence="4 5" key="1">
    <citation type="submission" date="2015-11" db="EMBL/GenBank/DDBJ databases">
        <title>Genomic analysis of 38 Legionella species identifies large and diverse effector repertoires.</title>
        <authorList>
            <person name="Burstein D."/>
            <person name="Amaro F."/>
            <person name="Zusman T."/>
            <person name="Lifshitz Z."/>
            <person name="Cohen O."/>
            <person name="Gilbert J.A."/>
            <person name="Pupko T."/>
            <person name="Shuman H.A."/>
            <person name="Segal G."/>
        </authorList>
    </citation>
    <scope>NUCLEOTIDE SEQUENCE [LARGE SCALE GENOMIC DNA]</scope>
    <source>
        <strain evidence="4 5">ATCC 51914</strain>
    </source>
</reference>
<comment type="caution">
    <text evidence="4">The sequence shown here is derived from an EMBL/GenBank/DDBJ whole genome shotgun (WGS) entry which is preliminary data.</text>
</comment>
<dbReference type="InterPro" id="IPR011611">
    <property type="entry name" value="PfkB_dom"/>
</dbReference>
<protein>
    <submittedName>
        <fullName evidence="4">Carbohydrate kinase, pfkB family</fullName>
    </submittedName>
</protein>
<dbReference type="PANTHER" id="PTHR10584:SF166">
    <property type="entry name" value="RIBOKINASE"/>
    <property type="match status" value="1"/>
</dbReference>
<keyword evidence="2 4" id="KW-0418">Kinase</keyword>
<dbReference type="STRING" id="66969.Lwal_1502"/>
<evidence type="ECO:0000259" key="3">
    <source>
        <dbReference type="Pfam" id="PF00294"/>
    </source>
</evidence>
<gene>
    <name evidence="4" type="ORF">Lwal_1502</name>
</gene>
<name>A0A0W1ADL3_9GAMM</name>
<dbReference type="Pfam" id="PF00294">
    <property type="entry name" value="PfkB"/>
    <property type="match status" value="1"/>
</dbReference>
<keyword evidence="5" id="KW-1185">Reference proteome</keyword>
<dbReference type="InterPro" id="IPR002173">
    <property type="entry name" value="Carboh/pur_kinase_PfkB_CS"/>
</dbReference>
<dbReference type="OrthoDB" id="9806249at2"/>
<dbReference type="CDD" id="cd01941">
    <property type="entry name" value="YeiC_kinase_like"/>
    <property type="match status" value="1"/>
</dbReference>
<dbReference type="Proteomes" id="UP000054729">
    <property type="component" value="Unassembled WGS sequence"/>
</dbReference>
<evidence type="ECO:0000256" key="2">
    <source>
        <dbReference type="ARBA" id="ARBA00022777"/>
    </source>
</evidence>
<dbReference type="AlphaFoldDB" id="A0A0W1ADL3"/>